<proteinExistence type="predicted"/>
<sequence>MRLNSIAARTAFGAVQRELGEFVRVVPRIQSDYSEPSPDPDRRIVDVFVVVSLTPETAPFDGSRRGTKINTSTRLSQREAAIWFDPTIYEALKYELREGDQILLIERPNEPPYEVSRAPESSDRGDVIVSLVLDRNK</sequence>
<evidence type="ECO:0000313" key="2">
    <source>
        <dbReference type="Proteomes" id="UP000481643"/>
    </source>
</evidence>
<dbReference type="Proteomes" id="UP000481643">
    <property type="component" value="Unassembled WGS sequence"/>
</dbReference>
<dbReference type="AlphaFoldDB" id="A0A6L3YWD8"/>
<organism evidence="1 2">
    <name type="scientific">Brucella tritici</name>
    <dbReference type="NCBI Taxonomy" id="94626"/>
    <lineage>
        <taxon>Bacteria</taxon>
        <taxon>Pseudomonadati</taxon>
        <taxon>Pseudomonadota</taxon>
        <taxon>Alphaproteobacteria</taxon>
        <taxon>Hyphomicrobiales</taxon>
        <taxon>Brucellaceae</taxon>
        <taxon>Brucella/Ochrobactrum group</taxon>
        <taxon>Brucella</taxon>
    </lineage>
</organism>
<dbReference type="EMBL" id="WBVX01000002">
    <property type="protein sequence ID" value="KAB2689660.1"/>
    <property type="molecule type" value="Genomic_DNA"/>
</dbReference>
<name>A0A6L3YWD8_9HYPH</name>
<gene>
    <name evidence="1" type="ORF">F9L08_03100</name>
</gene>
<accession>A0A6L3YWD8</accession>
<comment type="caution">
    <text evidence="1">The sequence shown here is derived from an EMBL/GenBank/DDBJ whole genome shotgun (WGS) entry which is preliminary data.</text>
</comment>
<evidence type="ECO:0000313" key="1">
    <source>
        <dbReference type="EMBL" id="KAB2689660.1"/>
    </source>
</evidence>
<reference evidence="1 2" key="1">
    <citation type="submission" date="2019-09" db="EMBL/GenBank/DDBJ databases">
        <title>Taxonomic organization of the family Brucellaceae based on a phylogenomic approach.</title>
        <authorList>
            <person name="Leclercq S."/>
            <person name="Cloeckaert A."/>
            <person name="Zygmunt M.S."/>
        </authorList>
    </citation>
    <scope>NUCLEOTIDE SEQUENCE [LARGE SCALE GENOMIC DNA]</scope>
    <source>
        <strain evidence="1 2">WS1830</strain>
    </source>
</reference>
<protein>
    <submittedName>
        <fullName evidence="1">Uncharacterized protein</fullName>
    </submittedName>
</protein>
<dbReference type="RefSeq" id="WP_151651039.1">
    <property type="nucleotide sequence ID" value="NZ_WBVX01000002.1"/>
</dbReference>